<dbReference type="PANTHER" id="PTHR46268">
    <property type="entry name" value="STRESS RESPONSE PROTEIN NHAX"/>
    <property type="match status" value="1"/>
</dbReference>
<comment type="similarity">
    <text evidence="1">Belongs to the universal stress protein A family.</text>
</comment>
<dbReference type="PRINTS" id="PR01438">
    <property type="entry name" value="UNVRSLSTRESS"/>
</dbReference>
<dbReference type="InterPro" id="IPR006015">
    <property type="entry name" value="Universal_stress_UspA"/>
</dbReference>
<dbReference type="Gene3D" id="3.40.50.620">
    <property type="entry name" value="HUPs"/>
    <property type="match status" value="1"/>
</dbReference>
<dbReference type="Proteomes" id="UP000283805">
    <property type="component" value="Unassembled WGS sequence"/>
</dbReference>
<dbReference type="RefSeq" id="WP_120244126.1">
    <property type="nucleotide sequence ID" value="NZ_RAPO01000002.1"/>
</dbReference>
<dbReference type="EMBL" id="RAPO01000002">
    <property type="protein sequence ID" value="RKD94781.1"/>
    <property type="molecule type" value="Genomic_DNA"/>
</dbReference>
<keyword evidence="5" id="KW-1185">Reference proteome</keyword>
<feature type="domain" description="UspA" evidence="3">
    <location>
        <begin position="63"/>
        <end position="200"/>
    </location>
</feature>
<evidence type="ECO:0000259" key="3">
    <source>
        <dbReference type="Pfam" id="PF00582"/>
    </source>
</evidence>
<dbReference type="PANTHER" id="PTHR46268:SF6">
    <property type="entry name" value="UNIVERSAL STRESS PROTEIN UP12"/>
    <property type="match status" value="1"/>
</dbReference>
<dbReference type="InterPro" id="IPR006016">
    <property type="entry name" value="UspA"/>
</dbReference>
<feature type="compositionally biased region" description="Basic and acidic residues" evidence="2">
    <location>
        <begin position="34"/>
        <end position="55"/>
    </location>
</feature>
<reference evidence="4 5" key="1">
    <citation type="submission" date="2018-09" db="EMBL/GenBank/DDBJ databases">
        <title>Genomic Encyclopedia of Archaeal and Bacterial Type Strains, Phase II (KMG-II): from individual species to whole genera.</title>
        <authorList>
            <person name="Goeker M."/>
        </authorList>
    </citation>
    <scope>NUCLEOTIDE SEQUENCE [LARGE SCALE GENOMIC DNA]</scope>
    <source>
        <strain evidence="4 5">DSM 13151</strain>
    </source>
</reference>
<dbReference type="Pfam" id="PF00582">
    <property type="entry name" value="Usp"/>
    <property type="match status" value="1"/>
</dbReference>
<comment type="caution">
    <text evidence="4">The sequence shown here is derived from an EMBL/GenBank/DDBJ whole genome shotgun (WGS) entry which is preliminary data.</text>
</comment>
<proteinExistence type="inferred from homology"/>
<evidence type="ECO:0000256" key="2">
    <source>
        <dbReference type="SAM" id="MobiDB-lite"/>
    </source>
</evidence>
<name>A0A3R7HXA5_9EURY</name>
<dbReference type="OrthoDB" id="157455at2157"/>
<evidence type="ECO:0000313" key="5">
    <source>
        <dbReference type="Proteomes" id="UP000283805"/>
    </source>
</evidence>
<dbReference type="CDD" id="cd00293">
    <property type="entry name" value="USP-like"/>
    <property type="match status" value="1"/>
</dbReference>
<evidence type="ECO:0000256" key="1">
    <source>
        <dbReference type="ARBA" id="ARBA00008791"/>
    </source>
</evidence>
<dbReference type="InterPro" id="IPR014729">
    <property type="entry name" value="Rossmann-like_a/b/a_fold"/>
</dbReference>
<accession>A0A3R7HXA5</accession>
<sequence>MTTPDDPTVAGELHTADVPRERVWERVRDVDRNWNPEREGVHSRVRDRDRGRDRFTSANGPSRVLVPFDDSGPAYDALEAAFDLFPDAAVTALTIVDDSTVVYAPAPSTEPRASTDGELLAGRPAELERAIEIADRCDERIRTAGRVGSATQGILEYVTREAVDHVVIGSHCRSGLARFLQGSVAETVVRHSPVPVTVIPASSLGGD</sequence>
<dbReference type="AlphaFoldDB" id="A0A3R7HXA5"/>
<evidence type="ECO:0000313" key="4">
    <source>
        <dbReference type="EMBL" id="RKD94781.1"/>
    </source>
</evidence>
<gene>
    <name evidence="4" type="ORF">ATJ93_1623</name>
</gene>
<organism evidence="4 5">
    <name type="scientific">Halopiger aswanensis</name>
    <dbReference type="NCBI Taxonomy" id="148449"/>
    <lineage>
        <taxon>Archaea</taxon>
        <taxon>Methanobacteriati</taxon>
        <taxon>Methanobacteriota</taxon>
        <taxon>Stenosarchaea group</taxon>
        <taxon>Halobacteria</taxon>
        <taxon>Halobacteriales</taxon>
        <taxon>Natrialbaceae</taxon>
        <taxon>Halopiger</taxon>
    </lineage>
</organism>
<protein>
    <submittedName>
        <fullName evidence="4">Nucleotide-binding universal stress UspA family protein</fullName>
    </submittedName>
</protein>
<feature type="region of interest" description="Disordered" evidence="2">
    <location>
        <begin position="34"/>
        <end position="59"/>
    </location>
</feature>
<dbReference type="SUPFAM" id="SSF52402">
    <property type="entry name" value="Adenine nucleotide alpha hydrolases-like"/>
    <property type="match status" value="1"/>
</dbReference>